<evidence type="ECO:0000256" key="14">
    <source>
        <dbReference type="SAM" id="Phobius"/>
    </source>
</evidence>
<dbReference type="EMBL" id="KF649223">
    <property type="protein sequence ID" value="AHA47071.1"/>
    <property type="molecule type" value="Genomic_DNA"/>
</dbReference>
<dbReference type="CTD" id="4535"/>
<feature type="transmembrane region" description="Helical" evidence="14">
    <location>
        <begin position="267"/>
        <end position="289"/>
    </location>
</feature>
<dbReference type="GeneID" id="22158026"/>
<dbReference type="RefSeq" id="YP_009104517.1">
    <property type="nucleotide sequence ID" value="NC_025503.1"/>
</dbReference>
<dbReference type="PROSITE" id="PS00668">
    <property type="entry name" value="COMPLEX1_ND1_2"/>
    <property type="match status" value="1"/>
</dbReference>
<gene>
    <name evidence="15" type="primary">ND1</name>
</gene>
<feature type="transmembrane region" description="Helical" evidence="14">
    <location>
        <begin position="64"/>
        <end position="83"/>
    </location>
</feature>
<dbReference type="AlphaFoldDB" id="A0A096X705"/>
<feature type="transmembrane region" description="Helical" evidence="14">
    <location>
        <begin position="165"/>
        <end position="185"/>
    </location>
</feature>
<dbReference type="GO" id="GO:0009060">
    <property type="term" value="P:aerobic respiration"/>
    <property type="evidence" value="ECO:0007669"/>
    <property type="project" value="TreeGrafter"/>
</dbReference>
<dbReference type="PANTHER" id="PTHR11432:SF3">
    <property type="entry name" value="NADH-UBIQUINONE OXIDOREDUCTASE CHAIN 1"/>
    <property type="match status" value="1"/>
</dbReference>
<evidence type="ECO:0000256" key="3">
    <source>
        <dbReference type="ARBA" id="ARBA00010535"/>
    </source>
</evidence>
<evidence type="ECO:0000256" key="4">
    <source>
        <dbReference type="ARBA" id="ARBA00021009"/>
    </source>
</evidence>
<evidence type="ECO:0000256" key="12">
    <source>
        <dbReference type="RuleBase" id="RU000471"/>
    </source>
</evidence>
<accession>A0A096X705</accession>
<evidence type="ECO:0000256" key="6">
    <source>
        <dbReference type="ARBA" id="ARBA00022692"/>
    </source>
</evidence>
<organism evidence="15">
    <name type="scientific">Liposcelis entomophila</name>
    <dbReference type="NCBI Taxonomy" id="550478"/>
    <lineage>
        <taxon>Eukaryota</taxon>
        <taxon>Metazoa</taxon>
        <taxon>Ecdysozoa</taxon>
        <taxon>Arthropoda</taxon>
        <taxon>Hexapoda</taxon>
        <taxon>Insecta</taxon>
        <taxon>Pterygota</taxon>
        <taxon>Neoptera</taxon>
        <taxon>Paraneoptera</taxon>
        <taxon>Psocodea</taxon>
        <taxon>Troctomorpha</taxon>
        <taxon>Liposcelidetae</taxon>
        <taxon>Liposcelididae</taxon>
        <taxon>Liposcelis</taxon>
    </lineage>
</organism>
<reference evidence="15" key="1">
    <citation type="journal article" date="2014" name="BMC Genomics">
        <title>Evolution of multipartite mitochondrial genomes in the booklice of the genus Liposcelis (Psocoptera).</title>
        <authorList>
            <person name="Chen S.C."/>
            <person name="Wei D.D."/>
            <person name="Shao R."/>
            <person name="Shi J.X."/>
            <person name="Dou W."/>
            <person name="Wang J.J."/>
        </authorList>
    </citation>
    <scope>NUCLEOTIDE SEQUENCE</scope>
</reference>
<evidence type="ECO:0000256" key="5">
    <source>
        <dbReference type="ARBA" id="ARBA00022448"/>
    </source>
</evidence>
<evidence type="ECO:0000313" key="15">
    <source>
        <dbReference type="EMBL" id="AHA47071.1"/>
    </source>
</evidence>
<comment type="subcellular location">
    <subcellularLocation>
        <location evidence="2 12">Mitochondrion inner membrane</location>
        <topology evidence="2 12">Multi-pass membrane protein</topology>
    </subcellularLocation>
</comment>
<proteinExistence type="inferred from homology"/>
<dbReference type="GO" id="GO:0008137">
    <property type="term" value="F:NADH dehydrogenase (ubiquinone) activity"/>
    <property type="evidence" value="ECO:0007669"/>
    <property type="project" value="UniProtKB-EC"/>
</dbReference>
<evidence type="ECO:0000256" key="2">
    <source>
        <dbReference type="ARBA" id="ARBA00004448"/>
    </source>
</evidence>
<feature type="transmembrane region" description="Helical" evidence="14">
    <location>
        <begin position="225"/>
        <end position="255"/>
    </location>
</feature>
<comment type="similarity">
    <text evidence="3 12">Belongs to the complex I subunit 1 family.</text>
</comment>
<comment type="function">
    <text evidence="1">Core subunit of the mitochondrial membrane respiratory chain NADH dehydrogenase (Complex I) that is believed to belong to the minimal assembly required for catalysis. Complex I functions in the transfer of electrons from NADH to the respiratory chain. The immediate electron acceptor for the enzyme is believed to be ubiquinone.</text>
</comment>
<keyword evidence="8 14" id="KW-1133">Transmembrane helix</keyword>
<evidence type="ECO:0000256" key="10">
    <source>
        <dbReference type="ARBA" id="ARBA00023128"/>
    </source>
</evidence>
<dbReference type="InterPro" id="IPR018086">
    <property type="entry name" value="NADH_UbQ_OxRdtase_su1_CS"/>
</dbReference>
<comment type="catalytic activity">
    <reaction evidence="13">
        <text>a ubiquinone + NADH + 5 H(+)(in) = a ubiquinol + NAD(+) + 4 H(+)(out)</text>
        <dbReference type="Rhea" id="RHEA:29091"/>
        <dbReference type="Rhea" id="RHEA-COMP:9565"/>
        <dbReference type="Rhea" id="RHEA-COMP:9566"/>
        <dbReference type="ChEBI" id="CHEBI:15378"/>
        <dbReference type="ChEBI" id="CHEBI:16389"/>
        <dbReference type="ChEBI" id="CHEBI:17976"/>
        <dbReference type="ChEBI" id="CHEBI:57540"/>
        <dbReference type="ChEBI" id="CHEBI:57945"/>
        <dbReference type="EC" id="7.1.1.2"/>
    </reaction>
</comment>
<evidence type="ECO:0000256" key="7">
    <source>
        <dbReference type="ARBA" id="ARBA00022792"/>
    </source>
</evidence>
<keyword evidence="11 14" id="KW-0472">Membrane</keyword>
<evidence type="ECO:0000256" key="13">
    <source>
        <dbReference type="RuleBase" id="RU000473"/>
    </source>
</evidence>
<dbReference type="GO" id="GO:0003954">
    <property type="term" value="F:NADH dehydrogenase activity"/>
    <property type="evidence" value="ECO:0007669"/>
    <property type="project" value="TreeGrafter"/>
</dbReference>
<sequence>MTILLILVLISVAFLTLLERKLLGMIQLRKGPSKVGIYGIFQPFADAMKLFSKNTDSLMKSKNLFFFLSPLLFRYLSLLFFMFKLFIFGEIYSMSMMMILFLFSLSVYPSLMSGWSSNSKYSLIGGMRSIVQSLSYEITLSLIMFYFCILFSSVTITKFYKLNKLFFSLSITFVFFILLLMNLLIENSRSPFDLSEGESELVSGFNVEYGGLEFSLIFLGENSMVVFSALLLASISTSSFMSLSALLILLTIIVLRGSFPRFRINELLNLCWMIFIPFTLFCLIVMWVLI</sequence>
<keyword evidence="12" id="KW-0520">NAD</keyword>
<feature type="transmembrane region" description="Helical" evidence="14">
    <location>
        <begin position="134"/>
        <end position="153"/>
    </location>
</feature>
<dbReference type="Pfam" id="PF00146">
    <property type="entry name" value="NADHdh"/>
    <property type="match status" value="1"/>
</dbReference>
<dbReference type="PANTHER" id="PTHR11432">
    <property type="entry name" value="NADH DEHYDROGENASE SUBUNIT 1"/>
    <property type="match status" value="1"/>
</dbReference>
<name>A0A096X705_9NEOP</name>
<dbReference type="GO" id="GO:0005743">
    <property type="term" value="C:mitochondrial inner membrane"/>
    <property type="evidence" value="ECO:0007669"/>
    <property type="project" value="UniProtKB-SubCell"/>
</dbReference>
<geneLocation type="mitochondrion" evidence="15"/>
<dbReference type="InterPro" id="IPR001694">
    <property type="entry name" value="NADH_UbQ_OxRdtase_su1/FPO"/>
</dbReference>
<keyword evidence="7" id="KW-0999">Mitochondrion inner membrane</keyword>
<keyword evidence="5" id="KW-0813">Transport</keyword>
<dbReference type="EC" id="7.1.1.2" evidence="13"/>
<protein>
    <recommendedName>
        <fullName evidence="4 13">NADH-ubiquinone oxidoreductase chain 1</fullName>
        <ecNumber evidence="13">7.1.1.2</ecNumber>
    </recommendedName>
</protein>
<evidence type="ECO:0000256" key="1">
    <source>
        <dbReference type="ARBA" id="ARBA00003257"/>
    </source>
</evidence>
<keyword evidence="9 13" id="KW-0830">Ubiquinone</keyword>
<keyword evidence="6 12" id="KW-0812">Transmembrane</keyword>
<keyword evidence="10 13" id="KW-0496">Mitochondrion</keyword>
<evidence type="ECO:0000256" key="9">
    <source>
        <dbReference type="ARBA" id="ARBA00023075"/>
    </source>
</evidence>
<evidence type="ECO:0000256" key="11">
    <source>
        <dbReference type="ARBA" id="ARBA00023136"/>
    </source>
</evidence>
<evidence type="ECO:0000256" key="8">
    <source>
        <dbReference type="ARBA" id="ARBA00022989"/>
    </source>
</evidence>
<feature type="transmembrane region" description="Helical" evidence="14">
    <location>
        <begin position="95"/>
        <end position="114"/>
    </location>
</feature>